<sequence length="82" mass="9876">MIKSAENTINIKKIDKRKFDEFFENNEENDENDKTSKKLCVYENHDYLTKEFRFDIDNNDIDKINKIGYNGLYITREIGFDI</sequence>
<evidence type="ECO:0000313" key="2">
    <source>
        <dbReference type="Proteomes" id="UP000684084"/>
    </source>
</evidence>
<dbReference type="AlphaFoldDB" id="A0A915YSN0"/>
<reference evidence="1" key="1">
    <citation type="submission" date="2020-05" db="EMBL/GenBank/DDBJ databases">
        <authorList>
            <person name="Rincon C."/>
            <person name="Sanders R I."/>
            <person name="Robbins C."/>
            <person name="Chaturvedi A."/>
        </authorList>
    </citation>
    <scope>NUCLEOTIDE SEQUENCE</scope>
    <source>
        <strain evidence="1">CHB12</strain>
    </source>
</reference>
<proteinExistence type="predicted"/>
<accession>A0A915YSN0</accession>
<protein>
    <submittedName>
        <fullName evidence="1">Uncharacterized protein</fullName>
    </submittedName>
</protein>
<comment type="caution">
    <text evidence="1">The sequence shown here is derived from an EMBL/GenBank/DDBJ whole genome shotgun (WGS) entry which is preliminary data.</text>
</comment>
<evidence type="ECO:0000313" key="1">
    <source>
        <dbReference type="EMBL" id="CAB5330434.1"/>
    </source>
</evidence>
<dbReference type="EMBL" id="CAGKOT010000004">
    <property type="protein sequence ID" value="CAB5330434.1"/>
    <property type="molecule type" value="Genomic_DNA"/>
</dbReference>
<organism evidence="1 2">
    <name type="scientific">Rhizophagus irregularis</name>
    <dbReference type="NCBI Taxonomy" id="588596"/>
    <lineage>
        <taxon>Eukaryota</taxon>
        <taxon>Fungi</taxon>
        <taxon>Fungi incertae sedis</taxon>
        <taxon>Mucoromycota</taxon>
        <taxon>Glomeromycotina</taxon>
        <taxon>Glomeromycetes</taxon>
        <taxon>Glomerales</taxon>
        <taxon>Glomeraceae</taxon>
        <taxon>Rhizophagus</taxon>
    </lineage>
</organism>
<name>A0A915YSN0_9GLOM</name>
<dbReference type="Proteomes" id="UP000684084">
    <property type="component" value="Unassembled WGS sequence"/>
</dbReference>
<gene>
    <name evidence="1" type="ORF">CHRIB12_LOCUS2874</name>
</gene>